<dbReference type="GO" id="GO:0009297">
    <property type="term" value="P:pilus assembly"/>
    <property type="evidence" value="ECO:0007669"/>
    <property type="project" value="InterPro"/>
</dbReference>
<proteinExistence type="predicted"/>
<sequence>MLRSQFRNYTPAIRGVVNSQSATVSVIKNNRVIYQTNLPAGPFSLDGIMDNGGGDYLIQIKEADGSIRSYSQSADSLPVLQTKGRLKYNIVSGVSDFCRHG</sequence>
<accession>A0A379T2R0</accession>
<dbReference type="Proteomes" id="UP000254741">
    <property type="component" value="Unassembled WGS sequence"/>
</dbReference>
<organism evidence="1 2">
    <name type="scientific">Salmonella enterica subsp. arizonae</name>
    <dbReference type="NCBI Taxonomy" id="59203"/>
    <lineage>
        <taxon>Bacteria</taxon>
        <taxon>Pseudomonadati</taxon>
        <taxon>Pseudomonadota</taxon>
        <taxon>Gammaproteobacteria</taxon>
        <taxon>Enterobacterales</taxon>
        <taxon>Enterobacteriaceae</taxon>
        <taxon>Salmonella</taxon>
    </lineage>
</organism>
<dbReference type="Pfam" id="PF00577">
    <property type="entry name" value="Usher"/>
    <property type="match status" value="1"/>
</dbReference>
<protein>
    <submittedName>
        <fullName evidence="1">Outer membrane usher protein SfmD</fullName>
    </submittedName>
</protein>
<evidence type="ECO:0000313" key="1">
    <source>
        <dbReference type="EMBL" id="SUG44952.1"/>
    </source>
</evidence>
<dbReference type="GO" id="GO:0015473">
    <property type="term" value="F:fimbrial usher porin activity"/>
    <property type="evidence" value="ECO:0007669"/>
    <property type="project" value="InterPro"/>
</dbReference>
<name>A0A379T2R0_SALER</name>
<dbReference type="Gene3D" id="2.60.40.3110">
    <property type="match status" value="1"/>
</dbReference>
<gene>
    <name evidence="1" type="primary">SBOV46821</name>
    <name evidence="1" type="ORF">NCTC8297_00108</name>
</gene>
<dbReference type="PANTHER" id="PTHR30451:SF21">
    <property type="entry name" value="FIMBRIAL USHER DOMAIN-CONTAINING PROTEIN YDET-RELATED"/>
    <property type="match status" value="1"/>
</dbReference>
<evidence type="ECO:0000313" key="2">
    <source>
        <dbReference type="Proteomes" id="UP000254741"/>
    </source>
</evidence>
<dbReference type="PANTHER" id="PTHR30451">
    <property type="entry name" value="OUTER MEMBRANE USHER PROTEIN"/>
    <property type="match status" value="1"/>
</dbReference>
<dbReference type="AlphaFoldDB" id="A0A379T2R0"/>
<dbReference type="GO" id="GO:0009279">
    <property type="term" value="C:cell outer membrane"/>
    <property type="evidence" value="ECO:0007669"/>
    <property type="project" value="TreeGrafter"/>
</dbReference>
<dbReference type="EMBL" id="UGXG01000001">
    <property type="protein sequence ID" value="SUG44952.1"/>
    <property type="molecule type" value="Genomic_DNA"/>
</dbReference>
<dbReference type="InterPro" id="IPR000015">
    <property type="entry name" value="Fimb_usher"/>
</dbReference>
<reference evidence="1 2" key="1">
    <citation type="submission" date="2018-06" db="EMBL/GenBank/DDBJ databases">
        <authorList>
            <consortium name="Pathogen Informatics"/>
            <person name="Doyle S."/>
        </authorList>
    </citation>
    <scope>NUCLEOTIDE SEQUENCE [LARGE SCALE GENOMIC DNA]</scope>
    <source>
        <strain evidence="1 2">NCTC8297</strain>
    </source>
</reference>